<reference evidence="4" key="1">
    <citation type="journal article" date="2020" name="bioRxiv">
        <title>Comparative genomics of Chlamydomonas.</title>
        <authorList>
            <person name="Craig R.J."/>
            <person name="Hasan A.R."/>
            <person name="Ness R.W."/>
            <person name="Keightley P.D."/>
        </authorList>
    </citation>
    <scope>NUCLEOTIDE SEQUENCE</scope>
    <source>
        <strain evidence="4">CCAP 11/173</strain>
    </source>
</reference>
<evidence type="ECO:0000256" key="3">
    <source>
        <dbReference type="ARBA" id="ARBA00023002"/>
    </source>
</evidence>
<organism evidence="4 5">
    <name type="scientific">Chlamydomonas schloesseri</name>
    <dbReference type="NCBI Taxonomy" id="2026947"/>
    <lineage>
        <taxon>Eukaryota</taxon>
        <taxon>Viridiplantae</taxon>
        <taxon>Chlorophyta</taxon>
        <taxon>core chlorophytes</taxon>
        <taxon>Chlorophyceae</taxon>
        <taxon>CS clade</taxon>
        <taxon>Chlamydomonadales</taxon>
        <taxon>Chlamydomonadaceae</taxon>
        <taxon>Chlamydomonas</taxon>
    </lineage>
</organism>
<dbReference type="EMBL" id="JAEHOD010000055">
    <property type="protein sequence ID" value="KAG2434913.1"/>
    <property type="molecule type" value="Genomic_DNA"/>
</dbReference>
<protein>
    <recommendedName>
        <fullName evidence="6">Flavin-containing monooxygenase</fullName>
    </recommendedName>
</protein>
<dbReference type="Proteomes" id="UP000613740">
    <property type="component" value="Unassembled WGS sequence"/>
</dbReference>
<evidence type="ECO:0000256" key="2">
    <source>
        <dbReference type="ARBA" id="ARBA00022827"/>
    </source>
</evidence>
<sequence>MARYHLSSYPWPFEVNLHPTAAQVLEYCRQVVHHLKLDVRLNTEVLAVERLPPAGVAAGSVCSGSSQQQPCRWRLRIAHVSAGAGGRRRDDEQEVNFDYVVACVGSYGGPQKARLQLPGEQAFLAAGGRVLTERSPEVNDPKLAFGGKRVAVVGFGKSALDMVMLARSHGAAGPVQHVFRSARWMLPRLIFGLHYTQLLFIRASTVMVPSWSHPTPTERALHSRTNPLARGVMAGFWAFLGAVLTAAHHFNARSGRGRAAVGLAGDRLSSSSGATGTGAEAAAAVKPAGKDEGRLGAAVVSVVAVAGKAPGCEEAVEKGPPAITTAAERRRRLELVLRPDERLDESLRSAVAVAPDGYVAAVAEGAVEPTRDELAGLVASKGKEAGGAVGGLRLADGSVVPADVVVLSVGSVAARFPFLPEDIRRRMEADADGAQLYRHLLLPGEHSLAFGGHSHCFTHIPAVEAGTLWLAALWRGELQLPPVSEMQAAVESIASWKRAHCLFEPTRLAGTNVRFMQYVDTILLDLQLNPYRCLPNLVAELTGVYGCSHYAGIVQDYLAARATAAARAKRAGLLAPPLLQPLKVAM</sequence>
<name>A0A835T2W1_9CHLO</name>
<dbReference type="PANTHER" id="PTHR23023">
    <property type="entry name" value="DIMETHYLANILINE MONOOXYGENASE"/>
    <property type="match status" value="1"/>
</dbReference>
<evidence type="ECO:0000313" key="4">
    <source>
        <dbReference type="EMBL" id="KAG2434913.1"/>
    </source>
</evidence>
<evidence type="ECO:0000256" key="1">
    <source>
        <dbReference type="ARBA" id="ARBA00022630"/>
    </source>
</evidence>
<dbReference type="SUPFAM" id="SSF51905">
    <property type="entry name" value="FAD/NAD(P)-binding domain"/>
    <property type="match status" value="2"/>
</dbReference>
<keyword evidence="1" id="KW-0285">Flavoprotein</keyword>
<dbReference type="InterPro" id="IPR050346">
    <property type="entry name" value="FMO-like"/>
</dbReference>
<dbReference type="InterPro" id="IPR036188">
    <property type="entry name" value="FAD/NAD-bd_sf"/>
</dbReference>
<keyword evidence="2" id="KW-0274">FAD</keyword>
<dbReference type="Gene3D" id="3.50.50.60">
    <property type="entry name" value="FAD/NAD(P)-binding domain"/>
    <property type="match status" value="2"/>
</dbReference>
<comment type="caution">
    <text evidence="4">The sequence shown here is derived from an EMBL/GenBank/DDBJ whole genome shotgun (WGS) entry which is preliminary data.</text>
</comment>
<evidence type="ECO:0008006" key="6">
    <source>
        <dbReference type="Google" id="ProtNLM"/>
    </source>
</evidence>
<gene>
    <name evidence="4" type="ORF">HYH02_012111</name>
</gene>
<keyword evidence="3" id="KW-0560">Oxidoreductase</keyword>
<keyword evidence="5" id="KW-1185">Reference proteome</keyword>
<evidence type="ECO:0000313" key="5">
    <source>
        <dbReference type="Proteomes" id="UP000613740"/>
    </source>
</evidence>
<proteinExistence type="predicted"/>
<dbReference type="AlphaFoldDB" id="A0A835T2W1"/>
<dbReference type="OrthoDB" id="66881at2759"/>
<accession>A0A835T2W1</accession>
<dbReference type="GO" id="GO:0016491">
    <property type="term" value="F:oxidoreductase activity"/>
    <property type="evidence" value="ECO:0007669"/>
    <property type="project" value="UniProtKB-KW"/>
</dbReference>